<keyword evidence="1" id="KW-1133">Transmembrane helix</keyword>
<gene>
    <name evidence="2" type="ORF">PMAYCL1PPCAC_22807</name>
</gene>
<comment type="caution">
    <text evidence="2">The sequence shown here is derived from an EMBL/GenBank/DDBJ whole genome shotgun (WGS) entry which is preliminary data.</text>
</comment>
<evidence type="ECO:0000256" key="1">
    <source>
        <dbReference type="SAM" id="Phobius"/>
    </source>
</evidence>
<dbReference type="EMBL" id="BTRK01000005">
    <property type="protein sequence ID" value="GMR52612.1"/>
    <property type="molecule type" value="Genomic_DNA"/>
</dbReference>
<evidence type="ECO:0000313" key="3">
    <source>
        <dbReference type="Proteomes" id="UP001328107"/>
    </source>
</evidence>
<name>A0AAN5CYZ9_9BILA</name>
<accession>A0AAN5CYZ9</accession>
<feature type="transmembrane region" description="Helical" evidence="1">
    <location>
        <begin position="50"/>
        <end position="73"/>
    </location>
</feature>
<keyword evidence="1" id="KW-0812">Transmembrane</keyword>
<reference evidence="3" key="1">
    <citation type="submission" date="2022-10" db="EMBL/GenBank/DDBJ databases">
        <title>Genome assembly of Pristionchus species.</title>
        <authorList>
            <person name="Yoshida K."/>
            <person name="Sommer R.J."/>
        </authorList>
    </citation>
    <scope>NUCLEOTIDE SEQUENCE [LARGE SCALE GENOMIC DNA]</scope>
    <source>
        <strain evidence="3">RS5460</strain>
    </source>
</reference>
<feature type="non-terminal residue" evidence="2">
    <location>
        <position position="79"/>
    </location>
</feature>
<keyword evidence="1" id="KW-0472">Membrane</keyword>
<sequence>ACTVANMLFFAHFLITYVEGAALLIATFYYGTILESTSYCTRFYFLYAPMNISAVVWAASSLIAPVLSTLTLIKGIVRK</sequence>
<organism evidence="2 3">
    <name type="scientific">Pristionchus mayeri</name>
    <dbReference type="NCBI Taxonomy" id="1317129"/>
    <lineage>
        <taxon>Eukaryota</taxon>
        <taxon>Metazoa</taxon>
        <taxon>Ecdysozoa</taxon>
        <taxon>Nematoda</taxon>
        <taxon>Chromadorea</taxon>
        <taxon>Rhabditida</taxon>
        <taxon>Rhabditina</taxon>
        <taxon>Diplogasteromorpha</taxon>
        <taxon>Diplogasteroidea</taxon>
        <taxon>Neodiplogasteridae</taxon>
        <taxon>Pristionchus</taxon>
    </lineage>
</organism>
<dbReference type="Proteomes" id="UP001328107">
    <property type="component" value="Unassembled WGS sequence"/>
</dbReference>
<feature type="transmembrane region" description="Helical" evidence="1">
    <location>
        <begin position="7"/>
        <end position="30"/>
    </location>
</feature>
<protein>
    <submittedName>
        <fullName evidence="2">Uncharacterized protein</fullName>
    </submittedName>
</protein>
<feature type="non-terminal residue" evidence="2">
    <location>
        <position position="1"/>
    </location>
</feature>
<dbReference type="AlphaFoldDB" id="A0AAN5CYZ9"/>
<evidence type="ECO:0000313" key="2">
    <source>
        <dbReference type="EMBL" id="GMR52612.1"/>
    </source>
</evidence>
<proteinExistence type="predicted"/>
<keyword evidence="3" id="KW-1185">Reference proteome</keyword>